<name>A0A9Q3DPE6_9BASI</name>
<dbReference type="PANTHER" id="PTHR34072:SF52">
    <property type="entry name" value="RIBONUCLEASE H"/>
    <property type="match status" value="1"/>
</dbReference>
<evidence type="ECO:0000313" key="2">
    <source>
        <dbReference type="EMBL" id="MBW0504695.1"/>
    </source>
</evidence>
<reference evidence="2" key="1">
    <citation type="submission" date="2021-03" db="EMBL/GenBank/DDBJ databases">
        <title>Draft genome sequence of rust myrtle Austropuccinia psidii MF-1, a brazilian biotype.</title>
        <authorList>
            <person name="Quecine M.C."/>
            <person name="Pachon D.M.R."/>
            <person name="Bonatelli M.L."/>
            <person name="Correr F.H."/>
            <person name="Franceschini L.M."/>
            <person name="Leite T.F."/>
            <person name="Margarido G.R.A."/>
            <person name="Almeida C.A."/>
            <person name="Ferrarezi J.A."/>
            <person name="Labate C.A."/>
        </authorList>
    </citation>
    <scope>NUCLEOTIDE SEQUENCE</scope>
    <source>
        <strain evidence="2">MF-1</strain>
    </source>
</reference>
<comment type="caution">
    <text evidence="2">The sequence shown here is derived from an EMBL/GenBank/DDBJ whole genome shotgun (WGS) entry which is preliminary data.</text>
</comment>
<dbReference type="EMBL" id="AVOT02018075">
    <property type="protein sequence ID" value="MBW0504695.1"/>
    <property type="molecule type" value="Genomic_DNA"/>
</dbReference>
<evidence type="ECO:0000259" key="1">
    <source>
        <dbReference type="Pfam" id="PF17919"/>
    </source>
</evidence>
<dbReference type="Proteomes" id="UP000765509">
    <property type="component" value="Unassembled WGS sequence"/>
</dbReference>
<dbReference type="Pfam" id="PF17919">
    <property type="entry name" value="RT_RNaseH_2"/>
    <property type="match status" value="1"/>
</dbReference>
<keyword evidence="3" id="KW-1185">Reference proteome</keyword>
<dbReference type="SUPFAM" id="SSF56672">
    <property type="entry name" value="DNA/RNA polymerases"/>
    <property type="match status" value="1"/>
</dbReference>
<proteinExistence type="predicted"/>
<protein>
    <recommendedName>
        <fullName evidence="1">Reverse transcriptase/retrotransposon-derived protein RNase H-like domain-containing protein</fullName>
    </recommendedName>
</protein>
<evidence type="ECO:0000313" key="3">
    <source>
        <dbReference type="Proteomes" id="UP000765509"/>
    </source>
</evidence>
<accession>A0A9Q3DPE6</accession>
<sequence length="185" mass="21595">MTEERVEAYEKLKKALTKAPFLLMKDWKLTFNMQIYSCGEGLGSALHQTQIINDKPVEGPMCFISTQIKPKKERYGENQMECLCLEWDSEKLHHYLYGTLFDLIIDSNYVKSLLNMNKLNRNILRWEVAIQDSRENMTIVQKSVNIDKYIDVLRRWALENTPESSAWVAQEENHIEGICVTDIGM</sequence>
<organism evidence="2 3">
    <name type="scientific">Austropuccinia psidii MF-1</name>
    <dbReference type="NCBI Taxonomy" id="1389203"/>
    <lineage>
        <taxon>Eukaryota</taxon>
        <taxon>Fungi</taxon>
        <taxon>Dikarya</taxon>
        <taxon>Basidiomycota</taxon>
        <taxon>Pucciniomycotina</taxon>
        <taxon>Pucciniomycetes</taxon>
        <taxon>Pucciniales</taxon>
        <taxon>Sphaerophragmiaceae</taxon>
        <taxon>Austropuccinia</taxon>
    </lineage>
</organism>
<dbReference type="InterPro" id="IPR041577">
    <property type="entry name" value="RT_RNaseH_2"/>
</dbReference>
<dbReference type="InterPro" id="IPR043502">
    <property type="entry name" value="DNA/RNA_pol_sf"/>
</dbReference>
<feature type="domain" description="Reverse transcriptase/retrotransposon-derived protein RNase H-like" evidence="1">
    <location>
        <begin position="1"/>
        <end position="101"/>
    </location>
</feature>
<dbReference type="AlphaFoldDB" id="A0A9Q3DPE6"/>
<dbReference type="PANTHER" id="PTHR34072">
    <property type="entry name" value="ENZYMATIC POLYPROTEIN-RELATED"/>
    <property type="match status" value="1"/>
</dbReference>
<gene>
    <name evidence="2" type="ORF">O181_044410</name>
</gene>